<evidence type="ECO:0000256" key="1">
    <source>
        <dbReference type="ARBA" id="ARBA00004141"/>
    </source>
</evidence>
<feature type="repeat" description="Solcar" evidence="8">
    <location>
        <begin position="4"/>
        <end position="77"/>
    </location>
</feature>
<dbReference type="SUPFAM" id="SSF54211">
    <property type="entry name" value="Ribosomal protein S5 domain 2-like"/>
    <property type="match status" value="1"/>
</dbReference>
<evidence type="ECO:0000256" key="7">
    <source>
        <dbReference type="ARBA" id="ARBA00023136"/>
    </source>
</evidence>
<keyword evidence="5" id="KW-0677">Repeat</keyword>
<dbReference type="InterPro" id="IPR001247">
    <property type="entry name" value="ExoRNase_PH_dom1"/>
</dbReference>
<feature type="transmembrane region" description="Helical" evidence="10">
    <location>
        <begin position="47"/>
        <end position="73"/>
    </location>
</feature>
<comment type="subcellular location">
    <subcellularLocation>
        <location evidence="1">Membrane</location>
        <topology evidence="1">Multi-pass membrane protein</topology>
    </subcellularLocation>
</comment>
<comment type="similarity">
    <text evidence="2 9">Belongs to the mitochondrial carrier (TC 2.A.29) family.</text>
</comment>
<evidence type="ECO:0000256" key="5">
    <source>
        <dbReference type="ARBA" id="ARBA00022737"/>
    </source>
</evidence>
<evidence type="ECO:0000256" key="3">
    <source>
        <dbReference type="ARBA" id="ARBA00022448"/>
    </source>
</evidence>
<dbReference type="Proteomes" id="UP000019149">
    <property type="component" value="Unassembled WGS sequence"/>
</dbReference>
<dbReference type="PROSITE" id="PS50920">
    <property type="entry name" value="SOLCAR"/>
    <property type="match status" value="3"/>
</dbReference>
<protein>
    <submittedName>
        <fullName evidence="12">S-adenosylmethionine mitochondrial carrier protein</fullName>
    </submittedName>
</protein>
<feature type="transmembrane region" description="Helical" evidence="10">
    <location>
        <begin position="248"/>
        <end position="269"/>
    </location>
</feature>
<name>W6V3P0_ECHGR</name>
<dbReference type="STRING" id="6210.W6V3P0"/>
<evidence type="ECO:0000256" key="2">
    <source>
        <dbReference type="ARBA" id="ARBA00006375"/>
    </source>
</evidence>
<keyword evidence="7 8" id="KW-0472">Membrane</keyword>
<evidence type="ECO:0000256" key="6">
    <source>
        <dbReference type="ARBA" id="ARBA00022989"/>
    </source>
</evidence>
<dbReference type="InterPro" id="IPR018108">
    <property type="entry name" value="MCP_transmembrane"/>
</dbReference>
<dbReference type="InterPro" id="IPR023395">
    <property type="entry name" value="MCP_dom_sf"/>
</dbReference>
<feature type="repeat" description="Solcar" evidence="8">
    <location>
        <begin position="83"/>
        <end position="165"/>
    </location>
</feature>
<accession>W6V3P0</accession>
<evidence type="ECO:0000256" key="9">
    <source>
        <dbReference type="RuleBase" id="RU000488"/>
    </source>
</evidence>
<evidence type="ECO:0000313" key="12">
    <source>
        <dbReference type="EMBL" id="EUB60659.1"/>
    </source>
</evidence>
<keyword evidence="4 8" id="KW-0812">Transmembrane</keyword>
<dbReference type="Gene3D" id="3.30.230.70">
    <property type="entry name" value="GHMP Kinase, N-terminal domain"/>
    <property type="match status" value="1"/>
</dbReference>
<keyword evidence="3 9" id="KW-0813">Transport</keyword>
<evidence type="ECO:0000313" key="13">
    <source>
        <dbReference type="Proteomes" id="UP000019149"/>
    </source>
</evidence>
<sequence length="559" mass="61179">MFPHEKATALLSGATAGLCVDLVVYPLDTIKTRLQSISRSIRPSGRLHLFAGFPAVLSGSAPGAALFFCAYEMTKNRTAEIAPPWLSAMLAASLGEVVACIIRVPCETVKQRAQSQPHLGFGRVLSNTLRTEGLGGMYRGYLSTILRELPFSLIQYPVWETLKRFMERYNQSRTGGSGSLSKGQFALCGAMAGALAGACTTPFDVVKTRIMLAEKQSAFSTINVLTVTRLVYAEAGFRGLFAGLVPRVSLLAIGGSIFLGLYDITKAFWSHTLDRCRDPFYHWLLKASAVDYALIIYSIVVHFFGLYAMDRFKAPTSAIDLCYFIKQRKKSEFVSNVPPMYFALGVNQCADGSAYLEYGRTKVMCCVCGPVELKQDGQLVTSFRFAPFSSQIRRDTFKDAEEKRLSQLLLTALEPSVILDSFPRGKYQIAVTVLDDGTELNDYVCSTSSCLSAGITCATLALVHAGVQMYDLAIGLDVMSRALNSNSPEGGDLISSVAVMPQLNQVTMFNGTSLGLRSLDGLRTVMEEAFTRAESIYATIHGTLYSIMKTDYKELEKPE</sequence>
<dbReference type="Gene3D" id="1.50.40.10">
    <property type="entry name" value="Mitochondrial carrier domain"/>
    <property type="match status" value="1"/>
</dbReference>
<keyword evidence="6 10" id="KW-1133">Transmembrane helix</keyword>
<evidence type="ECO:0000259" key="11">
    <source>
        <dbReference type="Pfam" id="PF01138"/>
    </source>
</evidence>
<dbReference type="Pfam" id="PF01138">
    <property type="entry name" value="RNase_PH"/>
    <property type="match status" value="1"/>
</dbReference>
<dbReference type="OrthoDB" id="2504340at2759"/>
<feature type="transmembrane region" description="Helical" evidence="10">
    <location>
        <begin position="289"/>
        <end position="309"/>
    </location>
</feature>
<comment type="caution">
    <text evidence="12">The sequence shown here is derived from an EMBL/GenBank/DDBJ whole genome shotgun (WGS) entry which is preliminary data.</text>
</comment>
<dbReference type="SUPFAM" id="SSF103506">
    <property type="entry name" value="Mitochondrial carrier"/>
    <property type="match status" value="1"/>
</dbReference>
<dbReference type="Pfam" id="PF00153">
    <property type="entry name" value="Mito_carr"/>
    <property type="match status" value="3"/>
</dbReference>
<evidence type="ECO:0000256" key="8">
    <source>
        <dbReference type="PROSITE-ProRule" id="PRU00282"/>
    </source>
</evidence>
<dbReference type="EMBL" id="APAU02000028">
    <property type="protein sequence ID" value="EUB60659.1"/>
    <property type="molecule type" value="Genomic_DNA"/>
</dbReference>
<feature type="domain" description="Exoribonuclease phosphorolytic" evidence="11">
    <location>
        <begin position="339"/>
        <end position="467"/>
    </location>
</feature>
<evidence type="ECO:0000256" key="4">
    <source>
        <dbReference type="ARBA" id="ARBA00022692"/>
    </source>
</evidence>
<reference evidence="12 13" key="1">
    <citation type="journal article" date="2013" name="Nat. Genet.">
        <title>The genome of the hydatid tapeworm Echinococcus granulosus.</title>
        <authorList>
            <person name="Zheng H."/>
            <person name="Zhang W."/>
            <person name="Zhang L."/>
            <person name="Zhang Z."/>
            <person name="Li J."/>
            <person name="Lu G."/>
            <person name="Zhu Y."/>
            <person name="Wang Y."/>
            <person name="Huang Y."/>
            <person name="Liu J."/>
            <person name="Kang H."/>
            <person name="Chen J."/>
            <person name="Wang L."/>
            <person name="Chen A."/>
            <person name="Yu S."/>
            <person name="Gao Z."/>
            <person name="Jin L."/>
            <person name="Gu W."/>
            <person name="Wang Z."/>
            <person name="Zhao L."/>
            <person name="Shi B."/>
            <person name="Wen H."/>
            <person name="Lin R."/>
            <person name="Jones M.K."/>
            <person name="Brejova B."/>
            <person name="Vinar T."/>
            <person name="Zhao G."/>
            <person name="McManus D.P."/>
            <person name="Chen Z."/>
            <person name="Zhou Y."/>
            <person name="Wang S."/>
        </authorList>
    </citation>
    <scope>NUCLEOTIDE SEQUENCE [LARGE SCALE GENOMIC DNA]</scope>
</reference>
<organism evidence="12 13">
    <name type="scientific">Echinococcus granulosus</name>
    <name type="common">Hydatid tapeworm</name>
    <dbReference type="NCBI Taxonomy" id="6210"/>
    <lineage>
        <taxon>Eukaryota</taxon>
        <taxon>Metazoa</taxon>
        <taxon>Spiralia</taxon>
        <taxon>Lophotrochozoa</taxon>
        <taxon>Platyhelminthes</taxon>
        <taxon>Cestoda</taxon>
        <taxon>Eucestoda</taxon>
        <taxon>Cyclophyllidea</taxon>
        <taxon>Taeniidae</taxon>
        <taxon>Echinococcus</taxon>
        <taxon>Echinococcus granulosus group</taxon>
    </lineage>
</organism>
<feature type="transmembrane region" description="Helical" evidence="10">
    <location>
        <begin position="6"/>
        <end position="27"/>
    </location>
</feature>
<dbReference type="CTD" id="36340207"/>
<dbReference type="AlphaFoldDB" id="W6V3P0"/>
<proteinExistence type="inferred from homology"/>
<dbReference type="GeneID" id="36340207"/>
<dbReference type="InterPro" id="IPR020568">
    <property type="entry name" value="Ribosomal_Su5_D2-typ_SF"/>
</dbReference>
<dbReference type="PANTHER" id="PTHR45667">
    <property type="entry name" value="S-ADENOSYLMETHIONINE MITOCHONDRIAL CARRIER PROTEIN"/>
    <property type="match status" value="1"/>
</dbReference>
<keyword evidence="13" id="KW-1185">Reference proteome</keyword>
<feature type="repeat" description="Solcar" evidence="8">
    <location>
        <begin position="184"/>
        <end position="268"/>
    </location>
</feature>
<dbReference type="RefSeq" id="XP_024351855.1">
    <property type="nucleotide sequence ID" value="XM_024493741.1"/>
</dbReference>
<dbReference type="GO" id="GO:0016020">
    <property type="term" value="C:membrane"/>
    <property type="evidence" value="ECO:0007669"/>
    <property type="project" value="UniProtKB-SubCell"/>
</dbReference>
<gene>
    <name evidence="12" type="ORF">EGR_04492</name>
</gene>
<dbReference type="KEGG" id="egl:EGR_04492"/>
<evidence type="ECO:0000256" key="10">
    <source>
        <dbReference type="SAM" id="Phobius"/>
    </source>
</evidence>
<dbReference type="InterPro" id="IPR027408">
    <property type="entry name" value="PNPase/RNase_PH_dom_sf"/>
</dbReference>